<dbReference type="PANTHER" id="PTHR43833">
    <property type="entry name" value="POTASSIUM CHANNEL PROTEIN 2-RELATED-RELATED"/>
    <property type="match status" value="1"/>
</dbReference>
<evidence type="ECO:0000256" key="2">
    <source>
        <dbReference type="ARBA" id="ARBA00022538"/>
    </source>
</evidence>
<evidence type="ECO:0000256" key="3">
    <source>
        <dbReference type="ARBA" id="ARBA00022958"/>
    </source>
</evidence>
<dbReference type="GO" id="GO:0015079">
    <property type="term" value="F:potassium ion transmembrane transporter activity"/>
    <property type="evidence" value="ECO:0007669"/>
    <property type="project" value="InterPro"/>
</dbReference>
<accession>A0A1W1EG36</accession>
<dbReference type="Gene3D" id="3.40.50.720">
    <property type="entry name" value="NAD(P)-binding Rossmann-like Domain"/>
    <property type="match status" value="2"/>
</dbReference>
<dbReference type="EMBL" id="FPKX01000074">
    <property type="protein sequence ID" value="SFZ99037.1"/>
    <property type="molecule type" value="Genomic_DNA"/>
</dbReference>
<dbReference type="InterPro" id="IPR036291">
    <property type="entry name" value="NAD(P)-bd_dom_sf"/>
</dbReference>
<evidence type="ECO:0000256" key="4">
    <source>
        <dbReference type="ARBA" id="ARBA00023027"/>
    </source>
</evidence>
<dbReference type="PROSITE" id="PS51202">
    <property type="entry name" value="RCK_C"/>
    <property type="match status" value="1"/>
</dbReference>
<feature type="domain" description="RCK C-terminal" evidence="7">
    <location>
        <begin position="360"/>
        <end position="441"/>
    </location>
</feature>
<dbReference type="InterPro" id="IPR006037">
    <property type="entry name" value="RCK_C"/>
</dbReference>
<dbReference type="PRINTS" id="PR00335">
    <property type="entry name" value="KUPTAKETRKA"/>
</dbReference>
<evidence type="ECO:0000259" key="6">
    <source>
        <dbReference type="PROSITE" id="PS51201"/>
    </source>
</evidence>
<dbReference type="InterPro" id="IPR003148">
    <property type="entry name" value="RCK_N"/>
</dbReference>
<dbReference type="Pfam" id="PF02254">
    <property type="entry name" value="TrkA_N"/>
    <property type="match status" value="2"/>
</dbReference>
<sequence length="442" mass="49557">MNIIIAGAGTVGYSLAQTLSLRHNVVVVDKEPQTINRLDNNMDVMTITGNIKDPKTFQKLDVESMDLFIAVTDSDEANILSTLIVDENINIDKKIIRLKDDYFEDSTILNKLGVTDAIFPDTLTALKVASLFDFPKANNVKSFDIVNHKLISVHAGFKDEETYTVEDLNGDDVFVLGIERDKKYFIPKISDDIKTDDLIYLFGNSKKIKEISSKLDNELPSVVKKVAIFGANPLAIKIAKELVLKNIEIKMIDKNIDLCEKASDILQDNVTVINAIYDDHHSLFDSEGLKNADIVIAAGRDDEKNIVKCIESREYGIKQVIAINNDKTYYNLMHKLGIVVVRGAKAGAYYDILEKIASNEVVLERHFCGGNAVLFLRKIDDNSKLIGKDLKECYIENTTLFLVRDEKIYSVGEIPVLKVSDIVVLSGTIQKEEEIAKWIYTL</sequence>
<dbReference type="AlphaFoldDB" id="A0A1W1EG36"/>
<feature type="domain" description="RCK N-terminal" evidence="6">
    <location>
        <begin position="223"/>
        <end position="343"/>
    </location>
</feature>
<organism evidence="8">
    <name type="scientific">hydrothermal vent metagenome</name>
    <dbReference type="NCBI Taxonomy" id="652676"/>
    <lineage>
        <taxon>unclassified sequences</taxon>
        <taxon>metagenomes</taxon>
        <taxon>ecological metagenomes</taxon>
    </lineage>
</organism>
<name>A0A1W1EG36_9ZZZZ</name>
<keyword evidence="3" id="KW-0630">Potassium</keyword>
<dbReference type="InterPro" id="IPR006036">
    <property type="entry name" value="K_uptake_TrkA"/>
</dbReference>
<dbReference type="Gene3D" id="3.30.70.1450">
    <property type="entry name" value="Regulator of K+ conductance, C-terminal domain"/>
    <property type="match status" value="1"/>
</dbReference>
<dbReference type="SUPFAM" id="SSF51735">
    <property type="entry name" value="NAD(P)-binding Rossmann-fold domains"/>
    <property type="match status" value="2"/>
</dbReference>
<evidence type="ECO:0000256" key="1">
    <source>
        <dbReference type="ARBA" id="ARBA00022448"/>
    </source>
</evidence>
<proteinExistence type="predicted"/>
<evidence type="ECO:0000313" key="8">
    <source>
        <dbReference type="EMBL" id="SFZ99037.1"/>
    </source>
</evidence>
<keyword evidence="4" id="KW-0520">NAD</keyword>
<dbReference type="PANTHER" id="PTHR43833:SF5">
    <property type="entry name" value="TRK SYSTEM POTASSIUM UPTAKE PROTEIN TRKA"/>
    <property type="match status" value="1"/>
</dbReference>
<dbReference type="GO" id="GO:0005886">
    <property type="term" value="C:plasma membrane"/>
    <property type="evidence" value="ECO:0007669"/>
    <property type="project" value="InterPro"/>
</dbReference>
<keyword evidence="1" id="KW-0813">Transport</keyword>
<feature type="domain" description="RCK N-terminal" evidence="6">
    <location>
        <begin position="1"/>
        <end position="119"/>
    </location>
</feature>
<reference evidence="8" key="1">
    <citation type="submission" date="2016-10" db="EMBL/GenBank/DDBJ databases">
        <authorList>
            <person name="de Groot N.N."/>
        </authorList>
    </citation>
    <scope>NUCLEOTIDE SEQUENCE</scope>
</reference>
<protein>
    <submittedName>
        <fullName evidence="8">Trk system potassium uptake protein TrkA</fullName>
    </submittedName>
</protein>
<evidence type="ECO:0000256" key="5">
    <source>
        <dbReference type="ARBA" id="ARBA00023065"/>
    </source>
</evidence>
<dbReference type="InterPro" id="IPR036721">
    <property type="entry name" value="RCK_C_sf"/>
</dbReference>
<dbReference type="PROSITE" id="PS51201">
    <property type="entry name" value="RCK_N"/>
    <property type="match status" value="2"/>
</dbReference>
<gene>
    <name evidence="8" type="ORF">MNB_SV-5-951</name>
</gene>
<keyword evidence="2" id="KW-0633">Potassium transport</keyword>
<keyword evidence="5" id="KW-0406">Ion transport</keyword>
<dbReference type="InterPro" id="IPR050721">
    <property type="entry name" value="Trk_Ktr_HKT_K-transport"/>
</dbReference>
<evidence type="ECO:0000259" key="7">
    <source>
        <dbReference type="PROSITE" id="PS51202"/>
    </source>
</evidence>